<evidence type="ECO:0000259" key="1">
    <source>
        <dbReference type="Pfam" id="PF02036"/>
    </source>
</evidence>
<dbReference type="RefSeq" id="WP_163098217.1">
    <property type="nucleotide sequence ID" value="NZ_CP127523.1"/>
</dbReference>
<evidence type="ECO:0000313" key="2">
    <source>
        <dbReference type="EMBL" id="NDU43000.1"/>
    </source>
</evidence>
<proteinExistence type="predicted"/>
<accession>A0A845UEH9</accession>
<dbReference type="Pfam" id="PF02036">
    <property type="entry name" value="SCP2"/>
    <property type="match status" value="1"/>
</dbReference>
<protein>
    <submittedName>
        <fullName evidence="2">Lipid carrier-like protein</fullName>
    </submittedName>
</protein>
<feature type="domain" description="SCP2" evidence="1">
    <location>
        <begin position="42"/>
        <end position="130"/>
    </location>
</feature>
<dbReference type="EMBL" id="WNJL01000035">
    <property type="protein sequence ID" value="NDU43000.1"/>
    <property type="molecule type" value="Genomic_DNA"/>
</dbReference>
<dbReference type="InterPro" id="IPR036527">
    <property type="entry name" value="SCP2_sterol-bd_dom_sf"/>
</dbReference>
<name>A0A845UEH9_9PROT</name>
<gene>
    <name evidence="2" type="ORF">GL267_10235</name>
</gene>
<reference evidence="2" key="1">
    <citation type="submission" date="2019-11" db="EMBL/GenBank/DDBJ databases">
        <title>Acidithiobacillus ferrianus sp. nov.: a facultatively anaerobic and extremely acidophilic chemolithoautotroph.</title>
        <authorList>
            <person name="Norris P.R."/>
            <person name="Falagan C."/>
            <person name="Moya-Beltran A."/>
            <person name="Castro M."/>
            <person name="Quatrini R."/>
            <person name="Johnson D.B."/>
        </authorList>
    </citation>
    <scope>NUCLEOTIDE SEQUENCE [LARGE SCALE GENOMIC DNA]</scope>
    <source>
        <strain evidence="2">MG</strain>
    </source>
</reference>
<comment type="caution">
    <text evidence="2">The sequence shown here is derived from an EMBL/GenBank/DDBJ whole genome shotgun (WGS) entry which is preliminary data.</text>
</comment>
<dbReference type="InterPro" id="IPR003033">
    <property type="entry name" value="SCP2_sterol-bd_dom"/>
</dbReference>
<organism evidence="2">
    <name type="scientific">Acidithiobacillus ferrianus</name>
    <dbReference type="NCBI Taxonomy" id="2678518"/>
    <lineage>
        <taxon>Bacteria</taxon>
        <taxon>Pseudomonadati</taxon>
        <taxon>Pseudomonadota</taxon>
        <taxon>Acidithiobacillia</taxon>
        <taxon>Acidithiobacillales</taxon>
        <taxon>Acidithiobacillaceae</taxon>
        <taxon>Acidithiobacillus</taxon>
    </lineage>
</organism>
<dbReference type="SUPFAM" id="SSF55718">
    <property type="entry name" value="SCP-like"/>
    <property type="match status" value="1"/>
</dbReference>
<sequence length="178" mass="20176">MAKTFMERGRAPTYPFITITTLFMDPVATAIFVGMANRVLAKRQPDLVRLEGRRVVIEVSDLGKSLYWMIRRGRIAPAPVGAVDLRIAGSAKDLCRLALRLDDPDTLFFARRLVLEGETSIGLHFKNILDSVDLDWFAPIRYLPAPLGPRIRQTIDRAIRITQADRRLHDILDRALQP</sequence>
<dbReference type="AlphaFoldDB" id="A0A845UEH9"/>